<name>A0A3N2AP33_9MICO</name>
<gene>
    <name evidence="10" type="ORF">EDD26_0156</name>
</gene>
<dbReference type="RefSeq" id="WP_123695972.1">
    <property type="nucleotide sequence ID" value="NZ_RKHJ01000001.1"/>
</dbReference>
<dbReference type="AlphaFoldDB" id="A0A3N2AP33"/>
<dbReference type="PANTHER" id="PTHR33406:SF11">
    <property type="entry name" value="MEMBRANE PROTEIN SCO6666-RELATED"/>
    <property type="match status" value="1"/>
</dbReference>
<comment type="subcellular location">
    <subcellularLocation>
        <location evidence="1">Cell membrane</location>
        <topology evidence="1">Multi-pass membrane protein</topology>
    </subcellularLocation>
</comment>
<dbReference type="InterPro" id="IPR050545">
    <property type="entry name" value="Mycobact_MmpL"/>
</dbReference>
<dbReference type="PANTHER" id="PTHR33406">
    <property type="entry name" value="MEMBRANE PROTEIN MJ1562-RELATED"/>
    <property type="match status" value="1"/>
</dbReference>
<evidence type="ECO:0000256" key="5">
    <source>
        <dbReference type="ARBA" id="ARBA00022989"/>
    </source>
</evidence>
<feature type="region of interest" description="Disordered" evidence="7">
    <location>
        <begin position="921"/>
        <end position="977"/>
    </location>
</feature>
<evidence type="ECO:0000256" key="8">
    <source>
        <dbReference type="SAM" id="Phobius"/>
    </source>
</evidence>
<evidence type="ECO:0000256" key="1">
    <source>
        <dbReference type="ARBA" id="ARBA00004651"/>
    </source>
</evidence>
<feature type="transmembrane region" description="Helical" evidence="8">
    <location>
        <begin position="367"/>
        <end position="387"/>
    </location>
</feature>
<feature type="domain" description="SSD" evidence="9">
    <location>
        <begin position="204"/>
        <end position="328"/>
    </location>
</feature>
<evidence type="ECO:0000256" key="2">
    <source>
        <dbReference type="ARBA" id="ARBA00010157"/>
    </source>
</evidence>
<dbReference type="InterPro" id="IPR004869">
    <property type="entry name" value="MMPL_dom"/>
</dbReference>
<evidence type="ECO:0000313" key="11">
    <source>
        <dbReference type="Proteomes" id="UP000275456"/>
    </source>
</evidence>
<dbReference type="InterPro" id="IPR000731">
    <property type="entry name" value="SSD"/>
</dbReference>
<feature type="transmembrane region" description="Helical" evidence="8">
    <location>
        <begin position="271"/>
        <end position="299"/>
    </location>
</feature>
<dbReference type="Pfam" id="PF03176">
    <property type="entry name" value="MMPL"/>
    <property type="match status" value="2"/>
</dbReference>
<feature type="compositionally biased region" description="Low complexity" evidence="7">
    <location>
        <begin position="958"/>
        <end position="977"/>
    </location>
</feature>
<organism evidence="10 11">
    <name type="scientific">Agrococcus jenensis</name>
    <dbReference type="NCBI Taxonomy" id="46353"/>
    <lineage>
        <taxon>Bacteria</taxon>
        <taxon>Bacillati</taxon>
        <taxon>Actinomycetota</taxon>
        <taxon>Actinomycetes</taxon>
        <taxon>Micrococcales</taxon>
        <taxon>Microbacteriaceae</taxon>
        <taxon>Agrococcus</taxon>
    </lineage>
</organism>
<evidence type="ECO:0000256" key="6">
    <source>
        <dbReference type="ARBA" id="ARBA00023136"/>
    </source>
</evidence>
<feature type="transmembrane region" description="Helical" evidence="8">
    <location>
        <begin position="632"/>
        <end position="653"/>
    </location>
</feature>
<dbReference type="PROSITE" id="PS50156">
    <property type="entry name" value="SSD"/>
    <property type="match status" value="1"/>
</dbReference>
<evidence type="ECO:0000256" key="3">
    <source>
        <dbReference type="ARBA" id="ARBA00022475"/>
    </source>
</evidence>
<evidence type="ECO:0000259" key="9">
    <source>
        <dbReference type="PROSITE" id="PS50156"/>
    </source>
</evidence>
<feature type="transmembrane region" description="Helical" evidence="8">
    <location>
        <begin position="305"/>
        <end position="330"/>
    </location>
</feature>
<feature type="transmembrane region" description="Helical" evidence="8">
    <location>
        <begin position="587"/>
        <end position="611"/>
    </location>
</feature>
<dbReference type="SUPFAM" id="SSF82866">
    <property type="entry name" value="Multidrug efflux transporter AcrB transmembrane domain"/>
    <property type="match status" value="2"/>
</dbReference>
<feature type="transmembrane region" description="Helical" evidence="8">
    <location>
        <begin position="523"/>
        <end position="543"/>
    </location>
</feature>
<keyword evidence="11" id="KW-1185">Reference proteome</keyword>
<feature type="compositionally biased region" description="Basic and acidic residues" evidence="7">
    <location>
        <begin position="945"/>
        <end position="956"/>
    </location>
</feature>
<accession>A0A3N2AP33</accession>
<feature type="transmembrane region" description="Helical" evidence="8">
    <location>
        <begin position="230"/>
        <end position="250"/>
    </location>
</feature>
<dbReference type="EMBL" id="RKHJ01000001">
    <property type="protein sequence ID" value="ROR64807.1"/>
    <property type="molecule type" value="Genomic_DNA"/>
</dbReference>
<dbReference type="Gene3D" id="1.20.1640.10">
    <property type="entry name" value="Multidrug efflux transporter AcrB transmembrane domain"/>
    <property type="match status" value="2"/>
</dbReference>
<keyword evidence="6 8" id="KW-0472">Membrane</keyword>
<sequence length="977" mass="100065">MATWLSRVGAASMRRAWLVIVAWAAILGGVLGGALALGPNMQESFAIPGTESQEALDHLGSVFPQVAGSSVQVVYRAPDGESVEQHRDAIEQQATDIDAIDDVASVVQPWSEFAAEQISDDDRFAYTQVQFEPQGSGSTPAGLDALVATADAARADGLTVEFGGQAFQATSVPISWVEGLGVIFAGVVLFVTFWSFLAAGLPLLTALIGVGITMGGVLGASALVTVSNSAPLMALMIGLAVGIDYALFILSKHRTQLARGMGVVESGSLAVGTAGTAVVFAGLTVVIALVGLLIVGIPFLSVMGIGAAASVAIAVAAAATLLPAIMALLGERLRPKPGSRAARLAERDVDTAPTLGMRWVTGITKRPVLAIVGVLAIIGVAAVPAASLELALPDNGREARGSTQRMAYDMLQEGFGEGTTGPLVVMAEITQVTDILGVLDRLSADLEQIPGVDRIGSAFPDETADTAIIQVIAETGPTDHATAELVRAIRAAAPEIEAEHDTPIAVTGATAVQIDVSQRLQDALLPFGIVVVTLAVVLLLLVFRSILVPITAAIGFVLSVLAAFGTVVAVMQWGWGAELLHVEPGPILSFMPVLLMAVLFGLAMDYQVFLVSGMREAHAHGHSAVSAVRHGFAANARVVTAAALIMFLVFFAFVPEGMAMIKAIALGLAVGVAVDAFLVRMTLIPAVMTLLGERAWWLPRGLDRAMPDMDVEGESLGRHRVALAWAADAGGHLALDRLRPAIDHEPGAASWTVTAPRGAVVRLDAAFADRQRLVHALLGDIPARGSAHLGGAALPGDVGALRARIGLVDLDLVGVGERGETALEAARGALALRSPFAAAPVLDRRAAALVARAGTAAGTPIDPAAPLSRLAPIERAAVLLAIALERGPSLLWIDAASAAPAGAAGVAARLAGADVTIVTSEPSPEAHGRAAVDLAPADAAEEDAHDAAAADAHDTDPAGDAPTQALATAAADTGADR</sequence>
<proteinExistence type="inferred from homology"/>
<comment type="similarity">
    <text evidence="2">Belongs to the resistance-nodulation-cell division (RND) (TC 2.A.6) family. MmpL subfamily.</text>
</comment>
<dbReference type="OrthoDB" id="7051771at2"/>
<keyword evidence="3" id="KW-1003">Cell membrane</keyword>
<evidence type="ECO:0000256" key="4">
    <source>
        <dbReference type="ARBA" id="ARBA00022692"/>
    </source>
</evidence>
<evidence type="ECO:0000313" key="10">
    <source>
        <dbReference type="EMBL" id="ROR64807.1"/>
    </source>
</evidence>
<keyword evidence="4 8" id="KW-0812">Transmembrane</keyword>
<evidence type="ECO:0000256" key="7">
    <source>
        <dbReference type="SAM" id="MobiDB-lite"/>
    </source>
</evidence>
<dbReference type="GO" id="GO:0005886">
    <property type="term" value="C:plasma membrane"/>
    <property type="evidence" value="ECO:0007669"/>
    <property type="project" value="UniProtKB-SubCell"/>
</dbReference>
<feature type="transmembrane region" description="Helical" evidence="8">
    <location>
        <begin position="204"/>
        <end position="224"/>
    </location>
</feature>
<feature type="transmembrane region" description="Helical" evidence="8">
    <location>
        <begin position="550"/>
        <end position="575"/>
    </location>
</feature>
<keyword evidence="5 8" id="KW-1133">Transmembrane helix</keyword>
<comment type="caution">
    <text evidence="10">The sequence shown here is derived from an EMBL/GenBank/DDBJ whole genome shotgun (WGS) entry which is preliminary data.</text>
</comment>
<reference evidence="10 11" key="1">
    <citation type="submission" date="2018-11" db="EMBL/GenBank/DDBJ databases">
        <title>Sequencing the genomes of 1000 actinobacteria strains.</title>
        <authorList>
            <person name="Klenk H.-P."/>
        </authorList>
    </citation>
    <scope>NUCLEOTIDE SEQUENCE [LARGE SCALE GENOMIC DNA]</scope>
    <source>
        <strain evidence="10 11">DSM 9580</strain>
    </source>
</reference>
<dbReference type="Proteomes" id="UP000275456">
    <property type="component" value="Unassembled WGS sequence"/>
</dbReference>
<protein>
    <submittedName>
        <fullName evidence="10">RND superfamily putative drug exporter</fullName>
    </submittedName>
</protein>
<feature type="transmembrane region" description="Helical" evidence="8">
    <location>
        <begin position="176"/>
        <end position="197"/>
    </location>
</feature>